<dbReference type="AlphaFoldDB" id="A0A0E9SAI7"/>
<sequence length="39" mass="4167">MPMVRSPLRSSGHACLQRAVSVALDPHGQCVTSRKSTTT</sequence>
<organism evidence="1">
    <name type="scientific">Anguilla anguilla</name>
    <name type="common">European freshwater eel</name>
    <name type="synonym">Muraena anguilla</name>
    <dbReference type="NCBI Taxonomy" id="7936"/>
    <lineage>
        <taxon>Eukaryota</taxon>
        <taxon>Metazoa</taxon>
        <taxon>Chordata</taxon>
        <taxon>Craniata</taxon>
        <taxon>Vertebrata</taxon>
        <taxon>Euteleostomi</taxon>
        <taxon>Actinopterygii</taxon>
        <taxon>Neopterygii</taxon>
        <taxon>Teleostei</taxon>
        <taxon>Anguilliformes</taxon>
        <taxon>Anguillidae</taxon>
        <taxon>Anguilla</taxon>
    </lineage>
</organism>
<protein>
    <submittedName>
        <fullName evidence="1">Uncharacterized protein</fullName>
    </submittedName>
</protein>
<evidence type="ECO:0000313" key="1">
    <source>
        <dbReference type="EMBL" id="JAH38266.1"/>
    </source>
</evidence>
<name>A0A0E9SAI7_ANGAN</name>
<accession>A0A0E9SAI7</accession>
<reference evidence="1" key="2">
    <citation type="journal article" date="2015" name="Fish Shellfish Immunol.">
        <title>Early steps in the European eel (Anguilla anguilla)-Vibrio vulnificus interaction in the gills: Role of the RtxA13 toxin.</title>
        <authorList>
            <person name="Callol A."/>
            <person name="Pajuelo D."/>
            <person name="Ebbesson L."/>
            <person name="Teles M."/>
            <person name="MacKenzie S."/>
            <person name="Amaro C."/>
        </authorList>
    </citation>
    <scope>NUCLEOTIDE SEQUENCE</scope>
</reference>
<reference evidence="1" key="1">
    <citation type="submission" date="2014-11" db="EMBL/GenBank/DDBJ databases">
        <authorList>
            <person name="Amaro Gonzalez C."/>
        </authorList>
    </citation>
    <scope>NUCLEOTIDE SEQUENCE</scope>
</reference>
<dbReference type="EMBL" id="GBXM01070311">
    <property type="protein sequence ID" value="JAH38266.1"/>
    <property type="molecule type" value="Transcribed_RNA"/>
</dbReference>
<proteinExistence type="predicted"/>